<keyword evidence="3 10" id="KW-0597">Phosphoprotein</keyword>
<protein>
    <recommendedName>
        <fullName evidence="1">non-specific serine/threonine protein kinase</fullName>
        <ecNumber evidence="1">2.7.11.1</ecNumber>
    </recommendedName>
</protein>
<keyword evidence="17" id="KW-1185">Reference proteome</keyword>
<dbReference type="PROSITE" id="PS51285">
    <property type="entry name" value="AGC_KINASE_CTER"/>
    <property type="match status" value="1"/>
</dbReference>
<dbReference type="InterPro" id="IPR001789">
    <property type="entry name" value="Sig_transdc_resp-reg_receiver"/>
</dbReference>
<dbReference type="Gene3D" id="3.30.450.20">
    <property type="entry name" value="PAS domain"/>
    <property type="match status" value="1"/>
</dbReference>
<keyword evidence="4" id="KW-0808">Transferase</keyword>
<feature type="region of interest" description="Disordered" evidence="12">
    <location>
        <begin position="420"/>
        <end position="456"/>
    </location>
</feature>
<proteinExistence type="predicted"/>
<feature type="compositionally biased region" description="Low complexity" evidence="12">
    <location>
        <begin position="239"/>
        <end position="260"/>
    </location>
</feature>
<gene>
    <name evidence="16" type="ORF">PHLGIDRAFT_106203</name>
</gene>
<evidence type="ECO:0000313" key="16">
    <source>
        <dbReference type="EMBL" id="KIP07024.1"/>
    </source>
</evidence>
<feature type="region of interest" description="Disordered" evidence="12">
    <location>
        <begin position="1506"/>
        <end position="1551"/>
    </location>
</feature>
<feature type="domain" description="AGC-kinase C-terminal" evidence="15">
    <location>
        <begin position="1465"/>
        <end position="1566"/>
    </location>
</feature>
<feature type="compositionally biased region" description="Low complexity" evidence="12">
    <location>
        <begin position="1626"/>
        <end position="1637"/>
    </location>
</feature>
<dbReference type="InterPro" id="IPR035965">
    <property type="entry name" value="PAS-like_dom_sf"/>
</dbReference>
<feature type="region of interest" description="Disordered" evidence="12">
    <location>
        <begin position="1667"/>
        <end position="1701"/>
    </location>
</feature>
<feature type="region of interest" description="Disordered" evidence="12">
    <location>
        <begin position="1286"/>
        <end position="1332"/>
    </location>
</feature>
<dbReference type="Gene3D" id="3.30.200.20">
    <property type="entry name" value="Phosphorylase Kinase, domain 1"/>
    <property type="match status" value="1"/>
</dbReference>
<dbReference type="InterPro" id="IPR008271">
    <property type="entry name" value="Ser/Thr_kinase_AS"/>
</dbReference>
<dbReference type="FunFam" id="3.30.200.20:FF:001008">
    <property type="entry name" value="Serine/threonine-protein kinase cek1"/>
    <property type="match status" value="1"/>
</dbReference>
<evidence type="ECO:0000259" key="14">
    <source>
        <dbReference type="PROSITE" id="PS50110"/>
    </source>
</evidence>
<comment type="catalytic activity">
    <reaction evidence="9">
        <text>L-seryl-[protein] + ATP = O-phospho-L-seryl-[protein] + ADP + H(+)</text>
        <dbReference type="Rhea" id="RHEA:17989"/>
        <dbReference type="Rhea" id="RHEA-COMP:9863"/>
        <dbReference type="Rhea" id="RHEA-COMP:11604"/>
        <dbReference type="ChEBI" id="CHEBI:15378"/>
        <dbReference type="ChEBI" id="CHEBI:29999"/>
        <dbReference type="ChEBI" id="CHEBI:30616"/>
        <dbReference type="ChEBI" id="CHEBI:83421"/>
        <dbReference type="ChEBI" id="CHEBI:456216"/>
        <dbReference type="EC" id="2.7.11.1"/>
    </reaction>
</comment>
<keyword evidence="11" id="KW-0175">Coiled coil</keyword>
<feature type="compositionally biased region" description="Basic and acidic residues" evidence="12">
    <location>
        <begin position="261"/>
        <end position="272"/>
    </location>
</feature>
<feature type="compositionally biased region" description="Basic and acidic residues" evidence="12">
    <location>
        <begin position="444"/>
        <end position="456"/>
    </location>
</feature>
<feature type="coiled-coil region" evidence="11">
    <location>
        <begin position="676"/>
        <end position="703"/>
    </location>
</feature>
<evidence type="ECO:0000256" key="4">
    <source>
        <dbReference type="ARBA" id="ARBA00022679"/>
    </source>
</evidence>
<dbReference type="STRING" id="745531.A0A0C3NPH0"/>
<dbReference type="SMART" id="SM00133">
    <property type="entry name" value="S_TK_X"/>
    <property type="match status" value="1"/>
</dbReference>
<accession>A0A0C3NPH0</accession>
<feature type="compositionally biased region" description="Low complexity" evidence="12">
    <location>
        <begin position="178"/>
        <end position="196"/>
    </location>
</feature>
<evidence type="ECO:0000256" key="12">
    <source>
        <dbReference type="SAM" id="MobiDB-lite"/>
    </source>
</evidence>
<evidence type="ECO:0000256" key="9">
    <source>
        <dbReference type="ARBA" id="ARBA00048679"/>
    </source>
</evidence>
<dbReference type="HOGENOM" id="CLU_000709_1_0_1"/>
<dbReference type="GO" id="GO:0004674">
    <property type="term" value="F:protein serine/threonine kinase activity"/>
    <property type="evidence" value="ECO:0007669"/>
    <property type="project" value="UniProtKB-KW"/>
</dbReference>
<dbReference type="EC" id="2.7.11.1" evidence="1"/>
<dbReference type="PROSITE" id="PS50110">
    <property type="entry name" value="RESPONSE_REGULATORY"/>
    <property type="match status" value="1"/>
</dbReference>
<dbReference type="Pfam" id="PF00069">
    <property type="entry name" value="Pkinase"/>
    <property type="match status" value="2"/>
</dbReference>
<feature type="compositionally biased region" description="Acidic residues" evidence="12">
    <location>
        <begin position="858"/>
        <end position="878"/>
    </location>
</feature>
<dbReference type="FunFam" id="1.10.510.10:FF:000340">
    <property type="entry name" value="Serine threonine protein kinase"/>
    <property type="match status" value="1"/>
</dbReference>
<feature type="compositionally biased region" description="Polar residues" evidence="12">
    <location>
        <begin position="212"/>
        <end position="226"/>
    </location>
</feature>
<feature type="domain" description="Response regulatory" evidence="14">
    <location>
        <begin position="1740"/>
        <end position="1856"/>
    </location>
</feature>
<feature type="region of interest" description="Disordered" evidence="12">
    <location>
        <begin position="611"/>
        <end position="637"/>
    </location>
</feature>
<feature type="region of interest" description="Disordered" evidence="12">
    <location>
        <begin position="850"/>
        <end position="896"/>
    </location>
</feature>
<evidence type="ECO:0000313" key="17">
    <source>
        <dbReference type="Proteomes" id="UP000053257"/>
    </source>
</evidence>
<evidence type="ECO:0000256" key="10">
    <source>
        <dbReference type="PROSITE-ProRule" id="PRU00169"/>
    </source>
</evidence>
<keyword evidence="7" id="KW-0067">ATP-binding</keyword>
<dbReference type="SMART" id="SM00220">
    <property type="entry name" value="S_TKc"/>
    <property type="match status" value="1"/>
</dbReference>
<evidence type="ECO:0000259" key="13">
    <source>
        <dbReference type="PROSITE" id="PS50011"/>
    </source>
</evidence>
<organism evidence="16 17">
    <name type="scientific">Phlebiopsis gigantea (strain 11061_1 CR5-6)</name>
    <name type="common">White-rot fungus</name>
    <name type="synonym">Peniophora gigantea</name>
    <dbReference type="NCBI Taxonomy" id="745531"/>
    <lineage>
        <taxon>Eukaryota</taxon>
        <taxon>Fungi</taxon>
        <taxon>Dikarya</taxon>
        <taxon>Basidiomycota</taxon>
        <taxon>Agaricomycotina</taxon>
        <taxon>Agaricomycetes</taxon>
        <taxon>Polyporales</taxon>
        <taxon>Phanerochaetaceae</taxon>
        <taxon>Phlebiopsis</taxon>
    </lineage>
</organism>
<dbReference type="SMART" id="SM00448">
    <property type="entry name" value="REC"/>
    <property type="match status" value="1"/>
</dbReference>
<evidence type="ECO:0000256" key="6">
    <source>
        <dbReference type="ARBA" id="ARBA00022777"/>
    </source>
</evidence>
<dbReference type="Gene3D" id="1.10.510.10">
    <property type="entry name" value="Transferase(Phosphotransferase) domain 1"/>
    <property type="match status" value="1"/>
</dbReference>
<evidence type="ECO:0000256" key="3">
    <source>
        <dbReference type="ARBA" id="ARBA00022553"/>
    </source>
</evidence>
<dbReference type="OrthoDB" id="162894at2759"/>
<dbReference type="InterPro" id="IPR000961">
    <property type="entry name" value="AGC-kinase_C"/>
</dbReference>
<dbReference type="GO" id="GO:0005634">
    <property type="term" value="C:nucleus"/>
    <property type="evidence" value="ECO:0007669"/>
    <property type="project" value="TreeGrafter"/>
</dbReference>
<evidence type="ECO:0000256" key="8">
    <source>
        <dbReference type="ARBA" id="ARBA00047899"/>
    </source>
</evidence>
<dbReference type="SUPFAM" id="SSF52172">
    <property type="entry name" value="CheY-like"/>
    <property type="match status" value="1"/>
</dbReference>
<feature type="region of interest" description="Disordered" evidence="12">
    <location>
        <begin position="1247"/>
        <end position="1270"/>
    </location>
</feature>
<dbReference type="InterPro" id="IPR011009">
    <property type="entry name" value="Kinase-like_dom_sf"/>
</dbReference>
<dbReference type="Proteomes" id="UP000053257">
    <property type="component" value="Unassembled WGS sequence"/>
</dbReference>
<evidence type="ECO:0000256" key="1">
    <source>
        <dbReference type="ARBA" id="ARBA00012513"/>
    </source>
</evidence>
<evidence type="ECO:0000256" key="5">
    <source>
        <dbReference type="ARBA" id="ARBA00022741"/>
    </source>
</evidence>
<dbReference type="FunFam" id="1.10.510.10:FF:000580">
    <property type="entry name" value="AGC protein kinase"/>
    <property type="match status" value="1"/>
</dbReference>
<dbReference type="InterPro" id="IPR050236">
    <property type="entry name" value="Ser_Thr_kinase_AGC"/>
</dbReference>
<keyword evidence="6" id="KW-0418">Kinase</keyword>
<evidence type="ECO:0000256" key="7">
    <source>
        <dbReference type="ARBA" id="ARBA00022840"/>
    </source>
</evidence>
<dbReference type="Gene3D" id="3.40.50.2300">
    <property type="match status" value="1"/>
</dbReference>
<feature type="compositionally biased region" description="Polar residues" evidence="12">
    <location>
        <begin position="1508"/>
        <end position="1521"/>
    </location>
</feature>
<dbReference type="SUPFAM" id="SSF55785">
    <property type="entry name" value="PYP-like sensor domain (PAS domain)"/>
    <property type="match status" value="1"/>
</dbReference>
<feature type="modified residue" description="4-aspartylphosphate" evidence="10">
    <location>
        <position position="1790"/>
    </location>
</feature>
<feature type="region of interest" description="Disordered" evidence="12">
    <location>
        <begin position="1011"/>
        <end position="1043"/>
    </location>
</feature>
<dbReference type="GO" id="GO:1901992">
    <property type="term" value="P:positive regulation of mitotic cell cycle phase transition"/>
    <property type="evidence" value="ECO:0007669"/>
    <property type="project" value="UniProtKB-ARBA"/>
</dbReference>
<feature type="compositionally biased region" description="Basic residues" evidence="12">
    <location>
        <begin position="1592"/>
        <end position="1604"/>
    </location>
</feature>
<dbReference type="InterPro" id="IPR000719">
    <property type="entry name" value="Prot_kinase_dom"/>
</dbReference>
<evidence type="ECO:0000256" key="2">
    <source>
        <dbReference type="ARBA" id="ARBA00022527"/>
    </source>
</evidence>
<feature type="compositionally biased region" description="Polar residues" evidence="12">
    <location>
        <begin position="1676"/>
        <end position="1697"/>
    </location>
</feature>
<dbReference type="PANTHER" id="PTHR24356">
    <property type="entry name" value="SERINE/THREONINE-PROTEIN KINASE"/>
    <property type="match status" value="1"/>
</dbReference>
<dbReference type="PROSITE" id="PS50011">
    <property type="entry name" value="PROTEIN_KINASE_DOM"/>
    <property type="match status" value="1"/>
</dbReference>
<sequence length="1906" mass="210564">MSETSLPRRQPPSPLVFSPETVLPAIPLQSQASTSSTHASGANTVSMPFVRRHVYRRLKAAKQDCDKELQRVTNSITAFFEERLRDNDHELFDEREQRELKKDRDRDTRTGDVEALCEPFVLQPAALRSALQFDEVSSDGGYEAEPEGTTSRGRQRILASHSPASLRRQSTLPRENKSTTNLPSSSTGTSSPATSATPPPEVVVSPRKRENATSSSNGQWAGQSLASRRLSRTIHIPVRQSRSGASSRSTSRSRSPLPRSAHPDATSRDRRASRILVDEPGDPIMNTLYEIIGVATDVMDMSISQLTAEPKICERLVTRVQNIGKVWDEHPDWHGRNWYVQVLLAIASLSRVVEWWEAEKQFWNFDEHDDEQEEPLLFVMKPPDDPAAAVPSTPSMRHEISDSGSTLRVGAEEEARLRMARTTSAGRRSRGDATKDLLATPAAKEQKDAEHLRSGSKFDNESARVLATERLRLQAETAQNQNIVIELDLDGDHLLWMNYAWRNIIGGDPEDLWNTRISKLLAASDWHVFRDATRRLMEDDSHTVEVRFRVRISDQEADRDPSAPVLYQQMEGKGMLMIDREEGHPTHTMWVVKPISSPEYLQPPPSILLEHGDVGDEPSTPEPPPQVGFSERQPTEPVTPFPFARPISTALILCRICECSIPQWYFEKHNETCSEVHRLEAEIGECNESISELRNTIRELQSAMDRSSPMTIPEYRGMPIFSPSSSPGTSSPLSLLRAPLKMKRMSVKKMQRQILERLEDILQLASEIKVPALREEEAQEPIERQRLLSPGSERKISQIRRWSRPTIEDQALTQLIDDAERVMRQKIDNAVRMQNTIRYSEKIRQEWEEKVEQTLTGGDEEQEQGSDDEGSSDEEEDLERERHQLASLPEVDDDQSSIISEYGFGMRNASADLTPQDPSPTLYAASIERTDSAASTTSSVPMPVPQYHWPSSNYHTRSSTPSSISSPLALAQPIIASSHLDDMPPPMDLNDGHFQLTQPIPVLHASLNFAPRPRRSPQNLEPKLLVTPPLSPMVSPKDQQTARRSHRRLSNAQPMISPTSSVGNVPLSPRIPSVAPLSRTTPTSIKDFEIIKPISKGAFGSVFLAKKKVTGDYFAIKVLKKADMIAKNQITNVKAERMILMKQSESPFVAKLYFTFQSKENLYLVMEYLNGGDCAALIKTLGSLPEEWSRNYIAEVVLGLESLHQLGIVHRDLKPDNLLIDQHGHLKLTDFGLSRIGLLGRQTRDGPLSFERGVRTRPRHNSRPPSIDSYMSSPLLAADLYGSYFSQRTPSNPRPGSSPHLPLTDDISESSGSESVYNLFPRRNGNRQANDSPLQSFATELTTDLRSHPTLTPGGTPPGEQKVVGTPDYLAPETILGLRGDDAAVDWWALGVITYEFLYGIPPFHDETPEKVFENILSGHVEWHEDYIEISDEAKDFIQRLLTLDPVRRLGANGAEEVKAHPFFAGIDWSAVTTTEAAFIPQVTDPESTDYFDPRGATVLHFSEEEQQAAQTNSLLDSPQTGLDAPLPATHSAPVPMTRGDANSTPSDDDFGSFSFKNLPVLKQANDDVIRKLKTDQLAPLTHTLSEPATLHSRRKSISNRIKKPSSVITTENPSKPSTTGPPSPATSTSSIASSPSRGPPTPGSASGHARKPSDLGAVERFKLNHLEGDVHRRNSMPSRLRTASVSTSGDGSQSDAWSAPPLQETSRWDIHSIPSHTPPSSVASIDLKRAPDPHDRAVTCLLAEDNPITAKIIETLLIRLGCRCVVVADGSEAISVAMGDIKFDCILMDLHMPILDGEGAARYIKTTNNKNANTPIIAVSAYSGSEPMEGNNLFAAYLAKPVQKADLLAVLRQLGFKTSTAPSRGNGGGTSRVTAPTPPAPTAPAALVAPTPFASAAVAIAAEGR</sequence>
<dbReference type="SUPFAM" id="SSF56112">
    <property type="entry name" value="Protein kinase-like (PK-like)"/>
    <property type="match status" value="1"/>
</dbReference>
<reference evidence="16 17" key="1">
    <citation type="journal article" date="2014" name="PLoS Genet.">
        <title>Analysis of the Phlebiopsis gigantea genome, transcriptome and secretome provides insight into its pioneer colonization strategies of wood.</title>
        <authorList>
            <person name="Hori C."/>
            <person name="Ishida T."/>
            <person name="Igarashi K."/>
            <person name="Samejima M."/>
            <person name="Suzuki H."/>
            <person name="Master E."/>
            <person name="Ferreira P."/>
            <person name="Ruiz-Duenas F.J."/>
            <person name="Held B."/>
            <person name="Canessa P."/>
            <person name="Larrondo L.F."/>
            <person name="Schmoll M."/>
            <person name="Druzhinina I.S."/>
            <person name="Kubicek C.P."/>
            <person name="Gaskell J.A."/>
            <person name="Kersten P."/>
            <person name="St John F."/>
            <person name="Glasner J."/>
            <person name="Sabat G."/>
            <person name="Splinter BonDurant S."/>
            <person name="Syed K."/>
            <person name="Yadav J."/>
            <person name="Mgbeahuruike A.C."/>
            <person name="Kovalchuk A."/>
            <person name="Asiegbu F.O."/>
            <person name="Lackner G."/>
            <person name="Hoffmeister D."/>
            <person name="Rencoret J."/>
            <person name="Gutierrez A."/>
            <person name="Sun H."/>
            <person name="Lindquist E."/>
            <person name="Barry K."/>
            <person name="Riley R."/>
            <person name="Grigoriev I.V."/>
            <person name="Henrissat B."/>
            <person name="Kues U."/>
            <person name="Berka R.M."/>
            <person name="Martinez A.T."/>
            <person name="Covert S.F."/>
            <person name="Blanchette R.A."/>
            <person name="Cullen D."/>
        </authorList>
    </citation>
    <scope>NUCLEOTIDE SEQUENCE [LARGE SCALE GENOMIC DNA]</scope>
    <source>
        <strain evidence="16 17">11061_1 CR5-6</strain>
    </source>
</reference>
<feature type="compositionally biased region" description="Polar residues" evidence="12">
    <location>
        <begin position="1286"/>
        <end position="1295"/>
    </location>
</feature>
<feature type="region of interest" description="Disordered" evidence="12">
    <location>
        <begin position="137"/>
        <end position="274"/>
    </location>
</feature>
<comment type="catalytic activity">
    <reaction evidence="8">
        <text>L-threonyl-[protein] + ATP = O-phospho-L-threonyl-[protein] + ADP + H(+)</text>
        <dbReference type="Rhea" id="RHEA:46608"/>
        <dbReference type="Rhea" id="RHEA-COMP:11060"/>
        <dbReference type="Rhea" id="RHEA-COMP:11605"/>
        <dbReference type="ChEBI" id="CHEBI:15378"/>
        <dbReference type="ChEBI" id="CHEBI:30013"/>
        <dbReference type="ChEBI" id="CHEBI:30616"/>
        <dbReference type="ChEBI" id="CHEBI:61977"/>
        <dbReference type="ChEBI" id="CHEBI:456216"/>
        <dbReference type="EC" id="2.7.11.1"/>
    </reaction>
</comment>
<dbReference type="EMBL" id="KN840505">
    <property type="protein sequence ID" value="KIP07024.1"/>
    <property type="molecule type" value="Genomic_DNA"/>
</dbReference>
<dbReference type="PROSITE" id="PS00108">
    <property type="entry name" value="PROTEIN_KINASE_ST"/>
    <property type="match status" value="1"/>
</dbReference>
<feature type="region of interest" description="Disordered" evidence="12">
    <location>
        <begin position="386"/>
        <end position="407"/>
    </location>
</feature>
<dbReference type="GO" id="GO:0000160">
    <property type="term" value="P:phosphorelay signal transduction system"/>
    <property type="evidence" value="ECO:0007669"/>
    <property type="project" value="InterPro"/>
</dbReference>
<feature type="region of interest" description="Disordered" evidence="12">
    <location>
        <begin position="1345"/>
        <end position="1365"/>
    </location>
</feature>
<evidence type="ECO:0000259" key="15">
    <source>
        <dbReference type="PROSITE" id="PS51285"/>
    </source>
</evidence>
<dbReference type="CDD" id="cd05579">
    <property type="entry name" value="STKc_MAST_like"/>
    <property type="match status" value="1"/>
</dbReference>
<feature type="region of interest" description="Disordered" evidence="12">
    <location>
        <begin position="1861"/>
        <end position="1887"/>
    </location>
</feature>
<dbReference type="GO" id="GO:0005524">
    <property type="term" value="F:ATP binding"/>
    <property type="evidence" value="ECO:0007669"/>
    <property type="project" value="UniProtKB-KW"/>
</dbReference>
<evidence type="ECO:0000256" key="11">
    <source>
        <dbReference type="SAM" id="Coils"/>
    </source>
</evidence>
<dbReference type="GO" id="GO:0005737">
    <property type="term" value="C:cytoplasm"/>
    <property type="evidence" value="ECO:0007669"/>
    <property type="project" value="TreeGrafter"/>
</dbReference>
<keyword evidence="2" id="KW-0723">Serine/threonine-protein kinase</keyword>
<keyword evidence="5" id="KW-0547">Nucleotide-binding</keyword>
<feature type="region of interest" description="Disordered" evidence="12">
    <location>
        <begin position="1584"/>
        <end position="1655"/>
    </location>
</feature>
<dbReference type="CDD" id="cd17546">
    <property type="entry name" value="REC_hyHK_CKI1_RcsC-like"/>
    <property type="match status" value="1"/>
</dbReference>
<name>A0A0C3NPH0_PHLG1</name>
<dbReference type="PANTHER" id="PTHR24356:SF1">
    <property type="entry name" value="SERINE_THREONINE-PROTEIN KINASE GREATWALL"/>
    <property type="match status" value="1"/>
</dbReference>
<dbReference type="Pfam" id="PF00072">
    <property type="entry name" value="Response_reg"/>
    <property type="match status" value="1"/>
</dbReference>
<feature type="domain" description="Protein kinase" evidence="13">
    <location>
        <begin position="1088"/>
        <end position="1464"/>
    </location>
</feature>
<dbReference type="InterPro" id="IPR011006">
    <property type="entry name" value="CheY-like_superfamily"/>
</dbReference>